<dbReference type="HOGENOM" id="CLU_653797_0_0_1"/>
<gene>
    <name evidence="1" type="ORF">CTRG_05454</name>
</gene>
<dbReference type="VEuPathDB" id="FungiDB:CTRG_05454"/>
<organism evidence="1 2">
    <name type="scientific">Candida tropicalis (strain ATCC MYA-3404 / T1)</name>
    <name type="common">Yeast</name>
    <dbReference type="NCBI Taxonomy" id="294747"/>
    <lineage>
        <taxon>Eukaryota</taxon>
        <taxon>Fungi</taxon>
        <taxon>Dikarya</taxon>
        <taxon>Ascomycota</taxon>
        <taxon>Saccharomycotina</taxon>
        <taxon>Pichiomycetes</taxon>
        <taxon>Debaryomycetaceae</taxon>
        <taxon>Candida/Lodderomyces clade</taxon>
        <taxon>Candida</taxon>
    </lineage>
</organism>
<dbReference type="Proteomes" id="UP000002037">
    <property type="component" value="Unassembled WGS sequence"/>
</dbReference>
<dbReference type="EMBL" id="GG692402">
    <property type="protein sequence ID" value="EER31002.1"/>
    <property type="molecule type" value="Genomic_DNA"/>
</dbReference>
<reference evidence="1 2" key="1">
    <citation type="journal article" date="2009" name="Nature">
        <title>Evolution of pathogenicity and sexual reproduction in eight Candida genomes.</title>
        <authorList>
            <person name="Butler G."/>
            <person name="Rasmussen M.D."/>
            <person name="Lin M.F."/>
            <person name="Santos M.A."/>
            <person name="Sakthikumar S."/>
            <person name="Munro C.A."/>
            <person name="Rheinbay E."/>
            <person name="Grabherr M."/>
            <person name="Forche A."/>
            <person name="Reedy J.L."/>
            <person name="Agrafioti I."/>
            <person name="Arnaud M.B."/>
            <person name="Bates S."/>
            <person name="Brown A.J."/>
            <person name="Brunke S."/>
            <person name="Costanzo M.C."/>
            <person name="Fitzpatrick D.A."/>
            <person name="de Groot P.W."/>
            <person name="Harris D."/>
            <person name="Hoyer L.L."/>
            <person name="Hube B."/>
            <person name="Klis F.M."/>
            <person name="Kodira C."/>
            <person name="Lennard N."/>
            <person name="Logue M.E."/>
            <person name="Martin R."/>
            <person name="Neiman A.M."/>
            <person name="Nikolaou E."/>
            <person name="Quail M.A."/>
            <person name="Quinn J."/>
            <person name="Santos M.C."/>
            <person name="Schmitzberger F.F."/>
            <person name="Sherlock G."/>
            <person name="Shah P."/>
            <person name="Silverstein K.A."/>
            <person name="Skrzypek M.S."/>
            <person name="Soll D."/>
            <person name="Staggs R."/>
            <person name="Stansfield I."/>
            <person name="Stumpf M.P."/>
            <person name="Sudbery P.E."/>
            <person name="Srikantha T."/>
            <person name="Zeng Q."/>
            <person name="Berman J."/>
            <person name="Berriman M."/>
            <person name="Heitman J."/>
            <person name="Gow N.A."/>
            <person name="Lorenz M.C."/>
            <person name="Birren B.W."/>
            <person name="Kellis M."/>
            <person name="Cuomo C.A."/>
        </authorList>
    </citation>
    <scope>NUCLEOTIDE SEQUENCE [LARGE SCALE GENOMIC DNA]</scope>
    <source>
        <strain evidence="2">ATCC MYA-3404 / T1</strain>
    </source>
</reference>
<dbReference type="OrthoDB" id="4009323at2759"/>
<evidence type="ECO:0000313" key="1">
    <source>
        <dbReference type="EMBL" id="EER31002.1"/>
    </source>
</evidence>
<keyword evidence="2" id="KW-1185">Reference proteome</keyword>
<proteinExistence type="predicted"/>
<evidence type="ECO:0000313" key="2">
    <source>
        <dbReference type="Proteomes" id="UP000002037"/>
    </source>
</evidence>
<dbReference type="GeneID" id="8300511"/>
<dbReference type="RefSeq" id="XP_002551156.1">
    <property type="nucleotide sequence ID" value="XM_002551110.1"/>
</dbReference>
<accession>C5MHA0</accession>
<dbReference type="KEGG" id="ctp:CTRG_05454"/>
<protein>
    <submittedName>
        <fullName evidence="1">Uncharacterized protein</fullName>
    </submittedName>
</protein>
<sequence>MISIFQQLLNLTARLMSYYVDLINYLYHDLKNILKYSIHPDTPPPLETINNYIGLINKYKLQINSLTNCNHVQQIYAKLLDIITPGLTQIHNHINNLFALPQPLLKSSILGIFIRTGVKEKVKFLIDENKKPLDRFDNDSNQASEYLERLNNDINNIPPSSYIIQSVTRFVEELIQEYTLDIPLIEIAMDKLHINYKEEKKFDKLKNSILQRIIEQEVDTSSLSFTEAEVKAIDLMEFLTAHIDFIKRLLPIYIRFDRLFRQKLRIDKLPLPRTVEMEPLIVQLVDPFIEKLVAGGTVGLSTEITYTAVFSFLQDLAIELITIKRTYDGFIPRNRQGRYSDDEAFWTTTQSYVENLLRLTYFIQNKSNGNHNISLIMGDLKEEFERLENEAREDFFNLLSFQDIFACDERIVKYQLRKKIDFLKSK</sequence>
<dbReference type="AlphaFoldDB" id="C5MHA0"/>
<name>C5MHA0_CANTT</name>